<protein>
    <submittedName>
        <fullName evidence="1">Uncharacterized protein</fullName>
    </submittedName>
</protein>
<dbReference type="RefSeq" id="WP_289377932.1">
    <property type="nucleotide sequence ID" value="NZ_JAUBOF010000011.1"/>
</dbReference>
<name>A0ABT7RJ97_9NOCA</name>
<sequence>MNANVVELLLLLGAALGGTAAFKAYLARPDSAHPPVSDDLVRPPRY</sequence>
<reference evidence="1 2" key="1">
    <citation type="submission" date="2023-06" db="EMBL/GenBank/DDBJ databases">
        <title>Rhodococcus indonesiensis sp. nov a new member of the Rhodococcus ruber lineage isolated from a sediment of neutral hot spring.</title>
        <authorList>
            <person name="Kusuma A.B."/>
            <person name="Fenylestari G."/>
            <person name="Ammar F."/>
            <person name="Nouioui I."/>
            <person name="Goodfellow M."/>
        </authorList>
    </citation>
    <scope>NUCLEOTIDE SEQUENCE [LARGE SCALE GENOMIC DNA]</scope>
    <source>
        <strain evidence="1 2">CSLK01-03</strain>
    </source>
</reference>
<gene>
    <name evidence="1" type="ORF">QT969_05310</name>
</gene>
<evidence type="ECO:0000313" key="2">
    <source>
        <dbReference type="Proteomes" id="UP001233164"/>
    </source>
</evidence>
<dbReference type="Proteomes" id="UP001233164">
    <property type="component" value="Unassembled WGS sequence"/>
</dbReference>
<dbReference type="EMBL" id="JAUBOF010000011">
    <property type="protein sequence ID" value="MDM7487695.1"/>
    <property type="molecule type" value="Genomic_DNA"/>
</dbReference>
<proteinExistence type="predicted"/>
<accession>A0ABT7RJ97</accession>
<organism evidence="1 2">
    <name type="scientific">Rhodococcus indonesiensis</name>
    <dbReference type="NCBI Taxonomy" id="3055869"/>
    <lineage>
        <taxon>Bacteria</taxon>
        <taxon>Bacillati</taxon>
        <taxon>Actinomycetota</taxon>
        <taxon>Actinomycetes</taxon>
        <taxon>Mycobacteriales</taxon>
        <taxon>Nocardiaceae</taxon>
        <taxon>Rhodococcus</taxon>
    </lineage>
</organism>
<comment type="caution">
    <text evidence="1">The sequence shown here is derived from an EMBL/GenBank/DDBJ whole genome shotgun (WGS) entry which is preliminary data.</text>
</comment>
<evidence type="ECO:0000313" key="1">
    <source>
        <dbReference type="EMBL" id="MDM7487695.1"/>
    </source>
</evidence>
<keyword evidence="2" id="KW-1185">Reference proteome</keyword>